<protein>
    <submittedName>
        <fullName evidence="1">Uncharacterized protein</fullName>
    </submittedName>
</protein>
<keyword evidence="2" id="KW-1185">Reference proteome</keyword>
<dbReference type="EMBL" id="CP011497">
    <property type="protein sequence ID" value="AKJ11838.1"/>
    <property type="molecule type" value="Genomic_DNA"/>
</dbReference>
<evidence type="ECO:0000313" key="1">
    <source>
        <dbReference type="EMBL" id="AKJ11838.1"/>
    </source>
</evidence>
<evidence type="ECO:0000313" key="2">
    <source>
        <dbReference type="Proteomes" id="UP000035366"/>
    </source>
</evidence>
<gene>
    <name evidence="1" type="ORF">ABB07_17865</name>
</gene>
<organism evidence="1 2">
    <name type="scientific">Streptomyces incarnatus</name>
    <dbReference type="NCBI Taxonomy" id="665007"/>
    <lineage>
        <taxon>Bacteria</taxon>
        <taxon>Bacillati</taxon>
        <taxon>Actinomycetota</taxon>
        <taxon>Actinomycetes</taxon>
        <taxon>Kitasatosporales</taxon>
        <taxon>Streptomycetaceae</taxon>
        <taxon>Streptomyces</taxon>
    </lineage>
</organism>
<dbReference type="Proteomes" id="UP000035366">
    <property type="component" value="Chromosome"/>
</dbReference>
<sequence length="158" mass="17746">MDVDIRPHAGVGPFRLGMPFDEAMGIAQTLGRVSHRPGAEQPPGKYVVNFDDSAFQYVLSFPEAATLTSVELWRFRDEAADINVTFDKLDVFRTPSEDLVERLEERGHSVSYDDDLRIYALPELKTSFASNSSFEYPVDDEGAPLYFDYVLVSTELVA</sequence>
<reference evidence="1 2" key="1">
    <citation type="journal article" date="2015" name="ISME J.">
        <title>Draft Genome Sequence of Streptomyces incarnatus NRRL8089, which Produces the Nucleoside Antibiotic Sinefungin.</title>
        <authorList>
            <person name="Oshima K."/>
            <person name="Hattori M."/>
            <person name="Shimizu H."/>
            <person name="Fukuda K."/>
            <person name="Nemoto M."/>
            <person name="Inagaki K."/>
            <person name="Tamura T."/>
        </authorList>
    </citation>
    <scope>NUCLEOTIDE SEQUENCE [LARGE SCALE GENOMIC DNA]</scope>
    <source>
        <strain evidence="1 2">NRRL 8089</strain>
    </source>
</reference>
<proteinExistence type="predicted"/>
<accession>A0ABM5TLS1</accession>
<dbReference type="RefSeq" id="WP_208899676.1">
    <property type="nucleotide sequence ID" value="NZ_CP011497.1"/>
</dbReference>
<name>A0ABM5TLS1_9ACTN</name>